<protein>
    <submittedName>
        <fullName evidence="2">Uncharacterized protein</fullName>
    </submittedName>
</protein>
<evidence type="ECO:0000313" key="2">
    <source>
        <dbReference type="EMBL" id="KAH9637034.1"/>
    </source>
</evidence>
<dbReference type="EMBL" id="JACEFF010000452">
    <property type="protein sequence ID" value="KAH9637034.1"/>
    <property type="molecule type" value="Genomic_DNA"/>
</dbReference>
<dbReference type="Proteomes" id="UP000814243">
    <property type="component" value="Unassembled WGS sequence"/>
</dbReference>
<dbReference type="AlphaFoldDB" id="A0A922MHV8"/>
<accession>A0A922MHV8</accession>
<name>A0A922MHV8_SPOEX</name>
<comment type="caution">
    <text evidence="2">The sequence shown here is derived from an EMBL/GenBank/DDBJ whole genome shotgun (WGS) entry which is preliminary data.</text>
</comment>
<organism evidence="2 3">
    <name type="scientific">Spodoptera exigua</name>
    <name type="common">Beet armyworm</name>
    <name type="synonym">Noctua fulgens</name>
    <dbReference type="NCBI Taxonomy" id="7107"/>
    <lineage>
        <taxon>Eukaryota</taxon>
        <taxon>Metazoa</taxon>
        <taxon>Ecdysozoa</taxon>
        <taxon>Arthropoda</taxon>
        <taxon>Hexapoda</taxon>
        <taxon>Insecta</taxon>
        <taxon>Pterygota</taxon>
        <taxon>Neoptera</taxon>
        <taxon>Endopterygota</taxon>
        <taxon>Lepidoptera</taxon>
        <taxon>Glossata</taxon>
        <taxon>Ditrysia</taxon>
        <taxon>Noctuoidea</taxon>
        <taxon>Noctuidae</taxon>
        <taxon>Amphipyrinae</taxon>
        <taxon>Spodoptera</taxon>
    </lineage>
</organism>
<sequence>MGTELKDVVRERVETQQDRRKECADKTKTPAEVFEVGGKVLLKSHVLSNAAKNITAKFVPKKAGPYVIVKRSALAADVPRAATRDSRLITPLVRISRKPTSDVWQAPALEINVDSGNVDGLASPWLALLRDNVSRHSGTRRAT</sequence>
<reference evidence="2" key="1">
    <citation type="journal article" date="2021" name="G3 (Bethesda)">
        <title>Genome and transcriptome analysis of the beet armyworm Spodoptera exigua reveals targets for pest control. .</title>
        <authorList>
            <person name="Simon S."/>
            <person name="Breeschoten T."/>
            <person name="Jansen H.J."/>
            <person name="Dirks R.P."/>
            <person name="Schranz M.E."/>
            <person name="Ros V.I.D."/>
        </authorList>
    </citation>
    <scope>NUCLEOTIDE SEQUENCE</scope>
    <source>
        <strain evidence="2">TB_SE_WUR_2020</strain>
    </source>
</reference>
<gene>
    <name evidence="2" type="ORF">HF086_009812</name>
</gene>
<feature type="region of interest" description="Disordered" evidence="1">
    <location>
        <begin position="1"/>
        <end position="25"/>
    </location>
</feature>
<evidence type="ECO:0000313" key="3">
    <source>
        <dbReference type="Proteomes" id="UP000814243"/>
    </source>
</evidence>
<evidence type="ECO:0000256" key="1">
    <source>
        <dbReference type="SAM" id="MobiDB-lite"/>
    </source>
</evidence>
<proteinExistence type="predicted"/>